<dbReference type="GO" id="GO:0005774">
    <property type="term" value="C:vacuolar membrane"/>
    <property type="evidence" value="ECO:0007669"/>
    <property type="project" value="UniProtKB-ARBA"/>
</dbReference>
<dbReference type="InterPro" id="IPR044880">
    <property type="entry name" value="NCX_ion-bd_dom_sf"/>
</dbReference>
<evidence type="ECO:0000256" key="6">
    <source>
        <dbReference type="ARBA" id="ARBA00023065"/>
    </source>
</evidence>
<evidence type="ECO:0000256" key="3">
    <source>
        <dbReference type="ARBA" id="ARBA00022692"/>
    </source>
</evidence>
<keyword evidence="4" id="KW-0106">Calcium</keyword>
<dbReference type="Pfam" id="PF00036">
    <property type="entry name" value="EF-hand_1"/>
    <property type="match status" value="1"/>
</dbReference>
<feature type="transmembrane region" description="Helical" evidence="9">
    <location>
        <begin position="507"/>
        <end position="527"/>
    </location>
</feature>
<feature type="region of interest" description="Disordered" evidence="8">
    <location>
        <begin position="362"/>
        <end position="388"/>
    </location>
</feature>
<dbReference type="GO" id="GO:0015369">
    <property type="term" value="F:calcium:proton antiporter activity"/>
    <property type="evidence" value="ECO:0007669"/>
    <property type="project" value="UniProtKB-ARBA"/>
</dbReference>
<dbReference type="PROSITE" id="PS00018">
    <property type="entry name" value="EF_HAND_1"/>
    <property type="match status" value="1"/>
</dbReference>
<feature type="transmembrane region" description="Helical" evidence="9">
    <location>
        <begin position="482"/>
        <end position="501"/>
    </location>
</feature>
<feature type="transmembrane region" description="Helical" evidence="9">
    <location>
        <begin position="403"/>
        <end position="421"/>
    </location>
</feature>
<evidence type="ECO:0000256" key="4">
    <source>
        <dbReference type="ARBA" id="ARBA00022837"/>
    </source>
</evidence>
<dbReference type="AlphaFoldDB" id="A0A7S2SXU0"/>
<feature type="domain" description="EF-hand" evidence="10">
    <location>
        <begin position="312"/>
        <end position="347"/>
    </location>
</feature>
<dbReference type="CDD" id="cd00051">
    <property type="entry name" value="EFh"/>
    <property type="match status" value="1"/>
</dbReference>
<evidence type="ECO:0000256" key="8">
    <source>
        <dbReference type="SAM" id="MobiDB-lite"/>
    </source>
</evidence>
<dbReference type="PROSITE" id="PS50222">
    <property type="entry name" value="EF_HAND_2"/>
    <property type="match status" value="1"/>
</dbReference>
<feature type="compositionally biased region" description="Acidic residues" evidence="8">
    <location>
        <begin position="363"/>
        <end position="388"/>
    </location>
</feature>
<evidence type="ECO:0000256" key="7">
    <source>
        <dbReference type="ARBA" id="ARBA00023136"/>
    </source>
</evidence>
<organism evidence="11">
    <name type="scientific">Rhizochromulina marina</name>
    <dbReference type="NCBI Taxonomy" id="1034831"/>
    <lineage>
        <taxon>Eukaryota</taxon>
        <taxon>Sar</taxon>
        <taxon>Stramenopiles</taxon>
        <taxon>Ochrophyta</taxon>
        <taxon>Dictyochophyceae</taxon>
        <taxon>Rhizochromulinales</taxon>
        <taxon>Rhizochromulina</taxon>
    </lineage>
</organism>
<dbReference type="InterPro" id="IPR004713">
    <property type="entry name" value="CaH_exchang"/>
</dbReference>
<dbReference type="PANTHER" id="PTHR31503">
    <property type="entry name" value="VACUOLAR CALCIUM ION TRANSPORTER"/>
    <property type="match status" value="1"/>
</dbReference>
<dbReference type="InterPro" id="IPR004837">
    <property type="entry name" value="NaCa_Exmemb"/>
</dbReference>
<feature type="transmembrane region" description="Helical" evidence="9">
    <location>
        <begin position="90"/>
        <end position="112"/>
    </location>
</feature>
<dbReference type="Pfam" id="PF01699">
    <property type="entry name" value="Na_Ca_ex"/>
    <property type="match status" value="1"/>
</dbReference>
<evidence type="ECO:0000256" key="5">
    <source>
        <dbReference type="ARBA" id="ARBA00022989"/>
    </source>
</evidence>
<feature type="transmembrane region" description="Helical" evidence="9">
    <location>
        <begin position="17"/>
        <end position="35"/>
    </location>
</feature>
<dbReference type="SMART" id="SM00054">
    <property type="entry name" value="EFh"/>
    <property type="match status" value="1"/>
</dbReference>
<gene>
    <name evidence="11" type="ORF">RMAR1173_LOCUS22063</name>
</gene>
<dbReference type="InterPro" id="IPR002048">
    <property type="entry name" value="EF_hand_dom"/>
</dbReference>
<evidence type="ECO:0000313" key="11">
    <source>
        <dbReference type="EMBL" id="CAD9711069.1"/>
    </source>
</evidence>
<feature type="transmembrane region" description="Helical" evidence="9">
    <location>
        <begin position="47"/>
        <end position="70"/>
    </location>
</feature>
<feature type="transmembrane region" description="Helical" evidence="9">
    <location>
        <begin position="150"/>
        <end position="169"/>
    </location>
</feature>
<protein>
    <recommendedName>
        <fullName evidence="10">EF-hand domain-containing protein</fullName>
    </recommendedName>
</protein>
<proteinExistence type="predicted"/>
<evidence type="ECO:0000259" key="10">
    <source>
        <dbReference type="PROSITE" id="PS50222"/>
    </source>
</evidence>
<reference evidence="11" key="1">
    <citation type="submission" date="2021-01" db="EMBL/GenBank/DDBJ databases">
        <authorList>
            <person name="Corre E."/>
            <person name="Pelletier E."/>
            <person name="Niang G."/>
            <person name="Scheremetjew M."/>
            <person name="Finn R."/>
            <person name="Kale V."/>
            <person name="Holt S."/>
            <person name="Cochrane G."/>
            <person name="Meng A."/>
            <person name="Brown T."/>
            <person name="Cohen L."/>
        </authorList>
    </citation>
    <scope>NUCLEOTIDE SEQUENCE</scope>
    <source>
        <strain evidence="11">CCMP1243</strain>
    </source>
</reference>
<dbReference type="GO" id="GO:0012505">
    <property type="term" value="C:endomembrane system"/>
    <property type="evidence" value="ECO:0007669"/>
    <property type="project" value="UniProtKB-SubCell"/>
</dbReference>
<dbReference type="InterPro" id="IPR018247">
    <property type="entry name" value="EF_Hand_1_Ca_BS"/>
</dbReference>
<keyword evidence="7 9" id="KW-0472">Membrane</keyword>
<feature type="transmembrane region" description="Helical" evidence="9">
    <location>
        <begin position="185"/>
        <end position="204"/>
    </location>
</feature>
<dbReference type="Gene3D" id="1.10.238.10">
    <property type="entry name" value="EF-hand"/>
    <property type="match status" value="1"/>
</dbReference>
<keyword evidence="6" id="KW-0406">Ion transport</keyword>
<evidence type="ECO:0000256" key="9">
    <source>
        <dbReference type="SAM" id="Phobius"/>
    </source>
</evidence>
<evidence type="ECO:0000256" key="1">
    <source>
        <dbReference type="ARBA" id="ARBA00004127"/>
    </source>
</evidence>
<feature type="transmembrane region" description="Helical" evidence="9">
    <location>
        <begin position="441"/>
        <end position="461"/>
    </location>
</feature>
<name>A0A7S2SXU0_9STRA</name>
<dbReference type="PANTHER" id="PTHR31503:SF36">
    <property type="entry name" value="SODIUM_CALCIUM EXCHANGER MEMBRANE REGION DOMAIN-CONTAINING PROTEIN"/>
    <property type="match status" value="1"/>
</dbReference>
<dbReference type="Gene3D" id="1.20.1420.30">
    <property type="entry name" value="NCX, central ion-binding region"/>
    <property type="match status" value="1"/>
</dbReference>
<dbReference type="EMBL" id="HBHJ01033281">
    <property type="protein sequence ID" value="CAD9711069.1"/>
    <property type="molecule type" value="Transcribed_RNA"/>
</dbReference>
<accession>A0A7S2SXU0</accession>
<keyword evidence="3 9" id="KW-0812">Transmembrane</keyword>
<keyword evidence="2" id="KW-0813">Transport</keyword>
<evidence type="ECO:0000256" key="2">
    <source>
        <dbReference type="ARBA" id="ARBA00022448"/>
    </source>
</evidence>
<keyword evidence="5 9" id="KW-1133">Transmembrane helix</keyword>
<dbReference type="SUPFAM" id="SSF47473">
    <property type="entry name" value="EF-hand"/>
    <property type="match status" value="1"/>
</dbReference>
<dbReference type="GO" id="GO:0005509">
    <property type="term" value="F:calcium ion binding"/>
    <property type="evidence" value="ECO:0007669"/>
    <property type="project" value="InterPro"/>
</dbReference>
<dbReference type="InterPro" id="IPR011992">
    <property type="entry name" value="EF-hand-dom_pair"/>
</dbReference>
<comment type="subcellular location">
    <subcellularLocation>
        <location evidence="1">Endomembrane system</location>
        <topology evidence="1">Multi-pass membrane protein</topology>
    </subcellularLocation>
</comment>
<feature type="transmembrane region" description="Helical" evidence="9">
    <location>
        <begin position="534"/>
        <end position="552"/>
    </location>
</feature>
<sequence length="558" mass="60808">MGLSDIFVDPGSLPQDGYGLCQLLTLLFGYAYVLYVASNMISDGSELLLLVPSVAGIVGSCVLPVLGAVPDGMIVLFSGLGPDAQQQLDVGVGALAGSTIMLITLPWALSVYAGRVDVEHNKAVYTRNGKKAQGRVTGVANSDSVRKGGLIMMVTAVSYIILQGPAVYFKSKGKDTDQVAQGQKSFALGGLILCLVFFFGYLYYQWRLSLNADNEVAEQRHAAMIIRNINQGRVTLRGAFYYEFQKFSQPTADLKYTPVPKSSQELWDELPAAARKRFESILRHFWRKIDSGAAGVRLDELNALFTSMNERVSQKYLEDIFRQFDVDHNGEVDFKEFVVGTTQYLWKNSVHATDGATASALLGEEDERQGGEDGEDAGEDDDEEGEMPDDLAELKPEEQQRKLFQRSFTTMGLGTILVVLFSDPMTDVLGELGTRINVSPFYVSFVLAPLASNASELIASYKYAQKKTRKSISISLQALQGAACMNNTFCLAIFMALIWLKGLAWEFSAETIAIVICQAAIAGISCFQVQTMTTIALVVCIYPACLALVAGLEAAGLD</sequence>
<dbReference type="GO" id="GO:0006874">
    <property type="term" value="P:intracellular calcium ion homeostasis"/>
    <property type="evidence" value="ECO:0007669"/>
    <property type="project" value="TreeGrafter"/>
</dbReference>